<evidence type="ECO:0000313" key="5">
    <source>
        <dbReference type="Proteomes" id="UP000572635"/>
    </source>
</evidence>
<keyword evidence="2" id="KW-0472">Membrane</keyword>
<comment type="caution">
    <text evidence="4">The sequence shown here is derived from an EMBL/GenBank/DDBJ whole genome shotgun (WGS) entry which is preliminary data.</text>
</comment>
<dbReference type="RefSeq" id="WP_221331546.1">
    <property type="nucleotide sequence ID" value="NZ_BAAAJD010000043.1"/>
</dbReference>
<organism evidence="4 5">
    <name type="scientific">Nocardiopsis composta</name>
    <dbReference type="NCBI Taxonomy" id="157465"/>
    <lineage>
        <taxon>Bacteria</taxon>
        <taxon>Bacillati</taxon>
        <taxon>Actinomycetota</taxon>
        <taxon>Actinomycetes</taxon>
        <taxon>Streptosporangiales</taxon>
        <taxon>Nocardiopsidaceae</taxon>
        <taxon>Nocardiopsis</taxon>
    </lineage>
</organism>
<sequence>MADPAGAGPAVSSDAGSTTGSDDETGGDVAGERRRIEALDVLRGFALCGILLVNIGPVTGMGYDAVEAGRISGPAAPELWLHMLVDGRFFPIFSFLFGIGFAIFLDSAAGRHPRPRLLLLRRLAALGLLGALHQTLHPGEALLPYAVFGLLVLVPASFLPRWAVLAGGAAGAVAGVTAVHGGMLLIPGMFLLGMAAARYRVPQRLDRLTGRVGIAFALFAAAAVPAALWQWGEVEQTGFSTSGAVAGLVMAGAYTTGLCLLMRTPPAGALHRLFAPLGRMALTNYITATPVVLAAGWALDFSAQDRWGALFALAAAVLAAQWVFSVLWLRAFRYGPLEWAWRCVTWWRPVPLRREARPAAPAAA</sequence>
<feature type="domain" description="DUF418" evidence="3">
    <location>
        <begin position="211"/>
        <end position="348"/>
    </location>
</feature>
<dbReference type="PANTHER" id="PTHR30590">
    <property type="entry name" value="INNER MEMBRANE PROTEIN"/>
    <property type="match status" value="1"/>
</dbReference>
<evidence type="ECO:0000313" key="4">
    <source>
        <dbReference type="EMBL" id="MBB5432609.1"/>
    </source>
</evidence>
<dbReference type="EMBL" id="JACHDB010000001">
    <property type="protein sequence ID" value="MBB5432609.1"/>
    <property type="molecule type" value="Genomic_DNA"/>
</dbReference>
<keyword evidence="2" id="KW-0812">Transmembrane</keyword>
<dbReference type="InterPro" id="IPR052529">
    <property type="entry name" value="Bact_Transport_Assoc"/>
</dbReference>
<accession>A0A7W8VE65</accession>
<evidence type="ECO:0000259" key="3">
    <source>
        <dbReference type="Pfam" id="PF04235"/>
    </source>
</evidence>
<feature type="transmembrane region" description="Helical" evidence="2">
    <location>
        <begin position="307"/>
        <end position="329"/>
    </location>
</feature>
<feature type="transmembrane region" description="Helical" evidence="2">
    <location>
        <begin position="41"/>
        <end position="63"/>
    </location>
</feature>
<feature type="transmembrane region" description="Helical" evidence="2">
    <location>
        <begin position="212"/>
        <end position="231"/>
    </location>
</feature>
<dbReference type="Proteomes" id="UP000572635">
    <property type="component" value="Unassembled WGS sequence"/>
</dbReference>
<feature type="transmembrane region" description="Helical" evidence="2">
    <location>
        <begin position="169"/>
        <end position="192"/>
    </location>
</feature>
<feature type="region of interest" description="Disordered" evidence="1">
    <location>
        <begin position="1"/>
        <end position="29"/>
    </location>
</feature>
<feature type="transmembrane region" description="Helical" evidence="2">
    <location>
        <begin position="89"/>
        <end position="109"/>
    </location>
</feature>
<dbReference type="Pfam" id="PF04235">
    <property type="entry name" value="DUF418"/>
    <property type="match status" value="1"/>
</dbReference>
<name>A0A7W8VE65_9ACTN</name>
<gene>
    <name evidence="4" type="ORF">HDA36_002693</name>
</gene>
<keyword evidence="5" id="KW-1185">Reference proteome</keyword>
<reference evidence="4 5" key="1">
    <citation type="submission" date="2020-08" db="EMBL/GenBank/DDBJ databases">
        <title>Sequencing the genomes of 1000 actinobacteria strains.</title>
        <authorList>
            <person name="Klenk H.-P."/>
        </authorList>
    </citation>
    <scope>NUCLEOTIDE SEQUENCE [LARGE SCALE GENOMIC DNA]</scope>
    <source>
        <strain evidence="4 5">DSM 44551</strain>
    </source>
</reference>
<dbReference type="AlphaFoldDB" id="A0A7W8VE65"/>
<feature type="transmembrane region" description="Helical" evidence="2">
    <location>
        <begin position="142"/>
        <end position="163"/>
    </location>
</feature>
<dbReference type="PANTHER" id="PTHR30590:SF2">
    <property type="entry name" value="INNER MEMBRANE PROTEIN"/>
    <property type="match status" value="1"/>
</dbReference>
<protein>
    <submittedName>
        <fullName evidence="4">Putative membrane protein YeiB</fullName>
    </submittedName>
</protein>
<feature type="transmembrane region" description="Helical" evidence="2">
    <location>
        <begin position="243"/>
        <end position="261"/>
    </location>
</feature>
<feature type="transmembrane region" description="Helical" evidence="2">
    <location>
        <begin position="282"/>
        <end position="301"/>
    </location>
</feature>
<proteinExistence type="predicted"/>
<keyword evidence="2" id="KW-1133">Transmembrane helix</keyword>
<evidence type="ECO:0000256" key="2">
    <source>
        <dbReference type="SAM" id="Phobius"/>
    </source>
</evidence>
<evidence type="ECO:0000256" key="1">
    <source>
        <dbReference type="SAM" id="MobiDB-lite"/>
    </source>
</evidence>
<dbReference type="InterPro" id="IPR007349">
    <property type="entry name" value="DUF418"/>
</dbReference>